<name>A0A0B0IKY1_9BACI</name>
<dbReference type="InterPro" id="IPR017644">
    <property type="entry name" value="Cysteine_desulfurase_DndA"/>
</dbReference>
<dbReference type="GO" id="GO:0051536">
    <property type="term" value="F:iron-sulfur cluster binding"/>
    <property type="evidence" value="ECO:0007669"/>
    <property type="project" value="UniProtKB-KW"/>
</dbReference>
<protein>
    <recommendedName>
        <fullName evidence="3">cysteine desulfurase</fullName>
        <ecNumber evidence="3">2.8.1.7</ecNumber>
    </recommendedName>
</protein>
<dbReference type="Proteomes" id="UP000030832">
    <property type="component" value="Unassembled WGS sequence"/>
</dbReference>
<dbReference type="NCBIfam" id="TIGR03235">
    <property type="entry name" value="DNA_S_dndA"/>
    <property type="match status" value="1"/>
</dbReference>
<evidence type="ECO:0000256" key="6">
    <source>
        <dbReference type="ARBA" id="ARBA00022898"/>
    </source>
</evidence>
<comment type="similarity">
    <text evidence="2">Belongs to the class-V pyridoxal-phosphate-dependent aminotransferase family. NifS/IscS subfamily.</text>
</comment>
<dbReference type="Pfam" id="PF00266">
    <property type="entry name" value="Aminotran_5"/>
    <property type="match status" value="1"/>
</dbReference>
<gene>
    <name evidence="12" type="ORF">LQ50_02200</name>
</gene>
<evidence type="ECO:0000259" key="11">
    <source>
        <dbReference type="Pfam" id="PF00266"/>
    </source>
</evidence>
<feature type="domain" description="Aminotransferase class V" evidence="11">
    <location>
        <begin position="3"/>
        <end position="370"/>
    </location>
</feature>
<reference evidence="12 13" key="1">
    <citation type="submission" date="2014-09" db="EMBL/GenBank/DDBJ databases">
        <title>Genome sequencing and annotation of Bacillus Okhensis strain Kh10-101T.</title>
        <authorList>
            <person name="Prakash J.S."/>
        </authorList>
    </citation>
    <scope>NUCLEOTIDE SEQUENCE [LARGE SCALE GENOMIC DNA]</scope>
    <source>
        <strain evidence="13">Kh10-101T</strain>
    </source>
</reference>
<dbReference type="InterPro" id="IPR015421">
    <property type="entry name" value="PyrdxlP-dep_Trfase_major"/>
</dbReference>
<dbReference type="InterPro" id="IPR015422">
    <property type="entry name" value="PyrdxlP-dep_Trfase_small"/>
</dbReference>
<dbReference type="PIRSF" id="PIRSF005572">
    <property type="entry name" value="NifS"/>
    <property type="match status" value="1"/>
</dbReference>
<evidence type="ECO:0000313" key="13">
    <source>
        <dbReference type="Proteomes" id="UP000030832"/>
    </source>
</evidence>
<dbReference type="Gene3D" id="3.90.1150.10">
    <property type="entry name" value="Aspartate Aminotransferase, domain 1"/>
    <property type="match status" value="1"/>
</dbReference>
<dbReference type="PANTHER" id="PTHR11601:SF34">
    <property type="entry name" value="CYSTEINE DESULFURASE"/>
    <property type="match status" value="1"/>
</dbReference>
<evidence type="ECO:0000256" key="5">
    <source>
        <dbReference type="ARBA" id="ARBA00022723"/>
    </source>
</evidence>
<dbReference type="GO" id="GO:0031071">
    <property type="term" value="F:cysteine desulfurase activity"/>
    <property type="evidence" value="ECO:0007669"/>
    <property type="project" value="UniProtKB-EC"/>
</dbReference>
<dbReference type="InterPro" id="IPR020578">
    <property type="entry name" value="Aminotrans_V_PyrdxlP_BS"/>
</dbReference>
<dbReference type="FunFam" id="3.40.640.10:FF:000084">
    <property type="entry name" value="IscS-like cysteine desulfurase"/>
    <property type="match status" value="1"/>
</dbReference>
<dbReference type="PROSITE" id="PS00595">
    <property type="entry name" value="AA_TRANSFER_CLASS_5"/>
    <property type="match status" value="1"/>
</dbReference>
<dbReference type="Gene3D" id="3.40.640.10">
    <property type="entry name" value="Type I PLP-dependent aspartate aminotransferase-like (Major domain)"/>
    <property type="match status" value="1"/>
</dbReference>
<comment type="caution">
    <text evidence="12">The sequence shown here is derived from an EMBL/GenBank/DDBJ whole genome shotgun (WGS) entry which is preliminary data.</text>
</comment>
<evidence type="ECO:0000256" key="9">
    <source>
        <dbReference type="ARBA" id="ARBA00050776"/>
    </source>
</evidence>
<keyword evidence="4" id="KW-0808">Transferase</keyword>
<proteinExistence type="inferred from homology"/>
<keyword evidence="5" id="KW-0479">Metal-binding</keyword>
<dbReference type="GO" id="GO:0046872">
    <property type="term" value="F:metal ion binding"/>
    <property type="evidence" value="ECO:0007669"/>
    <property type="project" value="UniProtKB-KW"/>
</dbReference>
<evidence type="ECO:0000256" key="1">
    <source>
        <dbReference type="ARBA" id="ARBA00001933"/>
    </source>
</evidence>
<dbReference type="EC" id="2.8.1.7" evidence="3"/>
<organism evidence="12 13">
    <name type="scientific">Halalkalibacter okhensis</name>
    <dbReference type="NCBI Taxonomy" id="333138"/>
    <lineage>
        <taxon>Bacteria</taxon>
        <taxon>Bacillati</taxon>
        <taxon>Bacillota</taxon>
        <taxon>Bacilli</taxon>
        <taxon>Bacillales</taxon>
        <taxon>Bacillaceae</taxon>
        <taxon>Halalkalibacter</taxon>
    </lineage>
</organism>
<dbReference type="STRING" id="333138.LQ50_02200"/>
<sequence length="373" mass="41235">MLYLDNSATTQMLPEVKDSMLPYLLEEFGNPSSKYYSLATNAKNAVNEAREHIAKLIGCDSDEIIFTSGATESNNMIIKGIADYYGEHNQHIITSKVEHPSVLETCHYLEKKGFTVTYLDVDSYGRIYLDKLKEIMLQSPPLLVSIMWGNNEIGSLQPIEEIAKLCAEQNVFFHTDATQVMGKVFTDISTIEGLHFLSCSAHKFHGPKGIGVAVIKKDRNNLKTKITPLLHGGGQENDYRSGTLPVHNIVGMGKAAQLAFANFDQNVEYLLDLENHLRMILKAKFGDVIVFNSDETKKIPGIISVQFKGINNEMLIKNLAGVVALSTGSACSSSKPSHVLQAIGLHADGLRSTIRFSLSSLVKKEELDIFKQL</sequence>
<keyword evidence="6" id="KW-0663">Pyridoxal phosphate</keyword>
<dbReference type="RefSeq" id="WP_034625578.1">
    <property type="nucleotide sequence ID" value="NZ_JRJU01000002.1"/>
</dbReference>
<keyword evidence="13" id="KW-1185">Reference proteome</keyword>
<keyword evidence="7" id="KW-0408">Iron</keyword>
<comment type="cofactor">
    <cofactor evidence="1 10">
        <name>pyridoxal 5'-phosphate</name>
        <dbReference type="ChEBI" id="CHEBI:597326"/>
    </cofactor>
</comment>
<dbReference type="InterPro" id="IPR016454">
    <property type="entry name" value="Cysteine_dSase"/>
</dbReference>
<dbReference type="SUPFAM" id="SSF53383">
    <property type="entry name" value="PLP-dependent transferases"/>
    <property type="match status" value="1"/>
</dbReference>
<evidence type="ECO:0000256" key="2">
    <source>
        <dbReference type="ARBA" id="ARBA00006490"/>
    </source>
</evidence>
<keyword evidence="8" id="KW-0411">Iron-sulfur</keyword>
<dbReference type="AlphaFoldDB" id="A0A0B0IKY1"/>
<dbReference type="InterPro" id="IPR000192">
    <property type="entry name" value="Aminotrans_V_dom"/>
</dbReference>
<evidence type="ECO:0000256" key="10">
    <source>
        <dbReference type="RuleBase" id="RU004504"/>
    </source>
</evidence>
<dbReference type="EMBL" id="JRJU01000002">
    <property type="protein sequence ID" value="KHF41547.1"/>
    <property type="molecule type" value="Genomic_DNA"/>
</dbReference>
<dbReference type="OrthoDB" id="9808002at2"/>
<evidence type="ECO:0000313" key="12">
    <source>
        <dbReference type="EMBL" id="KHF41547.1"/>
    </source>
</evidence>
<evidence type="ECO:0000256" key="3">
    <source>
        <dbReference type="ARBA" id="ARBA00012239"/>
    </source>
</evidence>
<dbReference type="eggNOG" id="COG1104">
    <property type="taxonomic scope" value="Bacteria"/>
</dbReference>
<evidence type="ECO:0000256" key="8">
    <source>
        <dbReference type="ARBA" id="ARBA00023014"/>
    </source>
</evidence>
<evidence type="ECO:0000256" key="4">
    <source>
        <dbReference type="ARBA" id="ARBA00022679"/>
    </source>
</evidence>
<accession>A0A0B0IKY1</accession>
<comment type="catalytic activity">
    <reaction evidence="9">
        <text>(sulfur carrier)-H + L-cysteine = (sulfur carrier)-SH + L-alanine</text>
        <dbReference type="Rhea" id="RHEA:43892"/>
        <dbReference type="Rhea" id="RHEA-COMP:14737"/>
        <dbReference type="Rhea" id="RHEA-COMP:14739"/>
        <dbReference type="ChEBI" id="CHEBI:29917"/>
        <dbReference type="ChEBI" id="CHEBI:35235"/>
        <dbReference type="ChEBI" id="CHEBI:57972"/>
        <dbReference type="ChEBI" id="CHEBI:64428"/>
        <dbReference type="EC" id="2.8.1.7"/>
    </reaction>
</comment>
<dbReference type="InterPro" id="IPR015424">
    <property type="entry name" value="PyrdxlP-dep_Trfase"/>
</dbReference>
<dbReference type="PANTHER" id="PTHR11601">
    <property type="entry name" value="CYSTEINE DESULFURYLASE FAMILY MEMBER"/>
    <property type="match status" value="1"/>
</dbReference>
<evidence type="ECO:0000256" key="7">
    <source>
        <dbReference type="ARBA" id="ARBA00023004"/>
    </source>
</evidence>